<organism evidence="2 3">
    <name type="scientific">Zostera marina</name>
    <name type="common">Eelgrass</name>
    <dbReference type="NCBI Taxonomy" id="29655"/>
    <lineage>
        <taxon>Eukaryota</taxon>
        <taxon>Viridiplantae</taxon>
        <taxon>Streptophyta</taxon>
        <taxon>Embryophyta</taxon>
        <taxon>Tracheophyta</taxon>
        <taxon>Spermatophyta</taxon>
        <taxon>Magnoliopsida</taxon>
        <taxon>Liliopsida</taxon>
        <taxon>Zosteraceae</taxon>
        <taxon>Zostera</taxon>
    </lineage>
</organism>
<keyword evidence="1" id="KW-0472">Membrane</keyword>
<dbReference type="EMBL" id="LFYR01000932">
    <property type="protein sequence ID" value="KMZ66976.1"/>
    <property type="molecule type" value="Genomic_DNA"/>
</dbReference>
<gene>
    <name evidence="2" type="ORF">ZOSMA_27G00230</name>
</gene>
<keyword evidence="1" id="KW-0812">Transmembrane</keyword>
<reference evidence="3" key="1">
    <citation type="journal article" date="2016" name="Nature">
        <title>The genome of the seagrass Zostera marina reveals angiosperm adaptation to the sea.</title>
        <authorList>
            <person name="Olsen J.L."/>
            <person name="Rouze P."/>
            <person name="Verhelst B."/>
            <person name="Lin Y.-C."/>
            <person name="Bayer T."/>
            <person name="Collen J."/>
            <person name="Dattolo E."/>
            <person name="De Paoli E."/>
            <person name="Dittami S."/>
            <person name="Maumus F."/>
            <person name="Michel G."/>
            <person name="Kersting A."/>
            <person name="Lauritano C."/>
            <person name="Lohaus R."/>
            <person name="Toepel M."/>
            <person name="Tonon T."/>
            <person name="Vanneste K."/>
            <person name="Amirebrahimi M."/>
            <person name="Brakel J."/>
            <person name="Bostroem C."/>
            <person name="Chovatia M."/>
            <person name="Grimwood J."/>
            <person name="Jenkins J.W."/>
            <person name="Jueterbock A."/>
            <person name="Mraz A."/>
            <person name="Stam W.T."/>
            <person name="Tice H."/>
            <person name="Bornberg-Bauer E."/>
            <person name="Green P.J."/>
            <person name="Pearson G.A."/>
            <person name="Procaccini G."/>
            <person name="Duarte C.M."/>
            <person name="Schmutz J."/>
            <person name="Reusch T.B.H."/>
            <person name="Van de Peer Y."/>
        </authorList>
    </citation>
    <scope>NUCLEOTIDE SEQUENCE [LARGE SCALE GENOMIC DNA]</scope>
    <source>
        <strain evidence="3">cv. Finnish</strain>
    </source>
</reference>
<name>A0A0K9PDD0_ZOSMR</name>
<sequence length="140" mass="16257">MEMVPSSREKAIRMRAMERMEGQLDYFCHLHNVSESDDLQRLIQMVKNRIQLFNTQSTAIIRDVLNDRTVTIPGDETGYIHYHIEMAAKEERNRMSDHITGVPSEVLKDEVNKTSRYADFILGVIFATVIFVAVKILRRT</sequence>
<evidence type="ECO:0000313" key="3">
    <source>
        <dbReference type="Proteomes" id="UP000036987"/>
    </source>
</evidence>
<dbReference type="AlphaFoldDB" id="A0A0K9PDD0"/>
<keyword evidence="3" id="KW-1185">Reference proteome</keyword>
<comment type="caution">
    <text evidence="2">The sequence shown here is derived from an EMBL/GenBank/DDBJ whole genome shotgun (WGS) entry which is preliminary data.</text>
</comment>
<keyword evidence="1" id="KW-1133">Transmembrane helix</keyword>
<evidence type="ECO:0000256" key="1">
    <source>
        <dbReference type="SAM" id="Phobius"/>
    </source>
</evidence>
<proteinExistence type="predicted"/>
<accession>A0A0K9PDD0</accession>
<feature type="transmembrane region" description="Helical" evidence="1">
    <location>
        <begin position="117"/>
        <end position="137"/>
    </location>
</feature>
<evidence type="ECO:0000313" key="2">
    <source>
        <dbReference type="EMBL" id="KMZ66976.1"/>
    </source>
</evidence>
<dbReference type="Proteomes" id="UP000036987">
    <property type="component" value="Unassembled WGS sequence"/>
</dbReference>
<protein>
    <submittedName>
        <fullName evidence="2">Uncharacterized protein</fullName>
    </submittedName>
</protein>